<proteinExistence type="inferred from homology"/>
<evidence type="ECO:0000256" key="2">
    <source>
        <dbReference type="ARBA" id="ARBA00022448"/>
    </source>
</evidence>
<reference evidence="6" key="1">
    <citation type="submission" date="2018-04" db="EMBL/GenBank/DDBJ databases">
        <title>Whole genome sequencing of Hypsizygus marmoreus.</title>
        <authorList>
            <person name="Choi I.-G."/>
            <person name="Min B."/>
            <person name="Kim J.-G."/>
            <person name="Kim S."/>
            <person name="Oh Y.-L."/>
            <person name="Kong W.-S."/>
            <person name="Park H."/>
            <person name="Jeong J."/>
            <person name="Song E.-S."/>
        </authorList>
    </citation>
    <scope>NUCLEOTIDE SEQUENCE [LARGE SCALE GENOMIC DNA]</scope>
    <source>
        <strain evidence="6">51987-8</strain>
    </source>
</reference>
<dbReference type="InterPro" id="IPR016024">
    <property type="entry name" value="ARM-type_fold"/>
</dbReference>
<evidence type="ECO:0000313" key="7">
    <source>
        <dbReference type="Proteomes" id="UP000076154"/>
    </source>
</evidence>
<accession>A0A369JYR9</accession>
<dbReference type="SUPFAM" id="SSF48371">
    <property type="entry name" value="ARM repeat"/>
    <property type="match status" value="3"/>
</dbReference>
<dbReference type="Proteomes" id="UP000076154">
    <property type="component" value="Unassembled WGS sequence"/>
</dbReference>
<gene>
    <name evidence="6" type="ORF">Hypma_006519</name>
</gene>
<protein>
    <submittedName>
        <fullName evidence="6">Uncharacterized protein</fullName>
    </submittedName>
</protein>
<evidence type="ECO:0000313" key="6">
    <source>
        <dbReference type="EMBL" id="RDB26380.1"/>
    </source>
</evidence>
<comment type="caution">
    <text evidence="6">The sequence shown here is derived from an EMBL/GenBank/DDBJ whole genome shotgun (WGS) entry which is preliminary data.</text>
</comment>
<dbReference type="OrthoDB" id="2969566at2759"/>
<evidence type="ECO:0000256" key="5">
    <source>
        <dbReference type="SAM" id="MobiDB-lite"/>
    </source>
</evidence>
<dbReference type="InterPro" id="IPR011989">
    <property type="entry name" value="ARM-like"/>
</dbReference>
<dbReference type="EMBL" id="LUEZ02000040">
    <property type="protein sequence ID" value="RDB26380.1"/>
    <property type="molecule type" value="Genomic_DNA"/>
</dbReference>
<comment type="similarity">
    <text evidence="1">Belongs to the importin alpha family.</text>
</comment>
<feature type="coiled-coil region" evidence="4">
    <location>
        <begin position="48"/>
        <end position="117"/>
    </location>
</feature>
<feature type="region of interest" description="Disordered" evidence="5">
    <location>
        <begin position="1832"/>
        <end position="1894"/>
    </location>
</feature>
<dbReference type="InParanoid" id="A0A369JYR9"/>
<organism evidence="6 7">
    <name type="scientific">Hypsizygus marmoreus</name>
    <name type="common">White beech mushroom</name>
    <name type="synonym">Agaricus marmoreus</name>
    <dbReference type="NCBI Taxonomy" id="39966"/>
    <lineage>
        <taxon>Eukaryota</taxon>
        <taxon>Fungi</taxon>
        <taxon>Dikarya</taxon>
        <taxon>Basidiomycota</taxon>
        <taxon>Agaricomycotina</taxon>
        <taxon>Agaricomycetes</taxon>
        <taxon>Agaricomycetidae</taxon>
        <taxon>Agaricales</taxon>
        <taxon>Tricholomatineae</taxon>
        <taxon>Lyophyllaceae</taxon>
        <taxon>Hypsizygus</taxon>
    </lineage>
</organism>
<keyword evidence="4" id="KW-0175">Coiled coil</keyword>
<keyword evidence="3" id="KW-0653">Protein transport</keyword>
<evidence type="ECO:0000256" key="1">
    <source>
        <dbReference type="ARBA" id="ARBA00010394"/>
    </source>
</evidence>
<evidence type="ECO:0000256" key="3">
    <source>
        <dbReference type="ARBA" id="ARBA00022927"/>
    </source>
</evidence>
<sequence length="1894" mass="208051">MSTADGSIYSPETAGSAAAEMAIAIRRQELQQLAIAWENQRQHDQAVLNEQQRQLESARAVVRQQEANNWLEVVRVREEKAAVELQSSIIQRDRDLLAKREQELQKLEDQRRRNRTASVTYIEDYFALLSPRAVVENLTHSSPKVRKHAMDNISSCVSGFNDAPPTFIRFTPQDIASDLLPKLHQLVSTSAKPLPAVVQFAELVVSAPPVAKALALNGQCSRLSDYLVENNEYASQLAICALRRMVGMETAIVKPAYAALSLAIPQIPGPESPNGPFHPAIDFVKEVTPKIIEDCFHNGLWTAIAPLVSHRISAIRQIVLHKIVLEAQHSDRTRNGLVEAHTLGLLDSQYQLPSPPPDVIAFFADLLPLLAEKMCRRVENISWLLARLSDPIAKINTSVIEAFRVCAAKQDPTILNIFVKANLLRRLNEPPTQQSFGVTKLICQLLPVLAIPYARAKAAKGIIFFLDHADDAVANACLTACLKIVDSTADDRAHLFSLVKKLSFAKENTLRLCDHAIPAFCCDWVALDDFAKIAKFIQHPQQRVRLPAQHAWHEVISNSQTARAKIVQDGLLNTIFELCSSEFADAVVIGARCCSPMAVEITKAGVSSTRQLVELLNHPNPLLRQAALRGIQVAAESSDAICKTLLAADTFNALKVYLEMHPTDLVENAHKILIRLAPSLSTSTEACAGILQLLESKSNLVASAARAALASISYTNITYRQTLRTVILNGLSHASKILIKFSAKAIEEWIGPDLAQLNDFTAFFSLASHSNKYIQTAALQSLAQKLPNGEYQESLEKANVVYLIRSLSSSSNSEAINFVVTALDALALSLARNEHVGLVLELLGSDEPKICEGAAAALEAIASGSMQERKQLLEENIIERLAGNQERLDNNTLRLLSSIIQKLAFDYLDAGKIAFFLTLVDHQQQQIRVAANKSLSVIAGGTVEQRGRFRDALLPSLEQSSALLREIAASCLSRSLAHDLVSDDNFIALFRLLDNADIQVREPAIVELRAHIQGSDEAERRRLVDAGILQAILQESNVTKNDLVTFLSSCVLPMLGPAFSQNNGGATIFPLLVHSEPRIRAAAISSLGNGVDSRHGSVKNMTDAGVVGQLHPLTKIDDAIRDLWCHVLPKAAPFLTIRPEVDILFENLNDEREIMRKAASEAINIMAKTSETTRLHLFPSLMHHLENPSPSAVLLTSQVVSLSGSAFIKHGKENELLHLIQDGIPELVIAAVEATTQLLSKGSSYEHQKLIDAEVFHVALELHSRPSQRQHSLKLLSSIISHLSYAIVQHEQLTRDLFTLFDDTDTNLSQTLYQTWTTDPRLCEGSVLPELLPILFEESKLRNSFVSGLLRYLAPTMVPQLVSRQRVDIIVKALVVKNAVVVRAFLEETYTAVKNATESEKEWFVTAKSFISVVGYYLRGHDVTMRRHSSAIVELLSKGSPQRSGRIMEEGIGSSLAWLAINGEKGAQQYSLDALYVLFLAAPDHAERLVTDSLPALCHILHHDDLSLVVYTSALRLLLEVARQSSHTTIIESGMAEHLVKWLSPRHSITDPECKQSVFHIGHLIAQSSDAGRKALIEEKILGALLELTKSRVASHVVHACQILKALAHSGSHRQDIVSAGLKDAMEHITSPFRKSSLEHKEDKKVAQAAAKEVLQTLRLAKDLRRRSTVGSASQAPRGLHHSFSTGVLVPHPAAQPLSADENGLLNSEAHPRRSQYRRTASESAAQFFPAREDMFGDISAESNYGSQSSHTVRHARSMTEPDRTANLRTRRVLSAVQEDHDVTSFQDFSPPPIEEELASQRPDSPGMDMDQASFNIRGPGTMGARTALPSYRTMPSVDGSVRPGSPGTDRGLDHLPSQRGAGIGGPYRLSPPSYRTAPSALARPQRSPAVRSD</sequence>
<dbReference type="Gene3D" id="1.25.10.10">
    <property type="entry name" value="Leucine-rich Repeat Variant"/>
    <property type="match status" value="5"/>
</dbReference>
<feature type="region of interest" description="Disordered" evidence="5">
    <location>
        <begin position="1778"/>
        <end position="1809"/>
    </location>
</feature>
<dbReference type="PANTHER" id="PTHR23316">
    <property type="entry name" value="IMPORTIN ALPHA"/>
    <property type="match status" value="1"/>
</dbReference>
<keyword evidence="2" id="KW-0813">Transport</keyword>
<name>A0A369JYR9_HYPMA</name>
<evidence type="ECO:0000256" key="4">
    <source>
        <dbReference type="SAM" id="Coils"/>
    </source>
</evidence>
<dbReference type="GO" id="GO:0015031">
    <property type="term" value="P:protein transport"/>
    <property type="evidence" value="ECO:0007669"/>
    <property type="project" value="UniProtKB-KW"/>
</dbReference>
<dbReference type="STRING" id="39966.A0A369JYR9"/>
<keyword evidence="7" id="KW-1185">Reference proteome</keyword>